<name>A0ABX7S937_9BACT</name>
<keyword evidence="3" id="KW-1185">Reference proteome</keyword>
<protein>
    <submittedName>
        <fullName evidence="2">HD domain-containing protein</fullName>
    </submittedName>
</protein>
<dbReference type="PROSITE" id="PS51832">
    <property type="entry name" value="HD_GYP"/>
    <property type="match status" value="1"/>
</dbReference>
<reference evidence="2 3" key="1">
    <citation type="submission" date="2021-03" db="EMBL/GenBank/DDBJ databases">
        <title>Thermosipho ferrireducens sp.nov., an anaerobic thermophilic iron-reducing bacterium isolated from a deep-sea hydrothermal sulfide deposits.</title>
        <authorList>
            <person name="Zeng X."/>
            <person name="Chen Y."/>
            <person name="Shao Z."/>
        </authorList>
    </citation>
    <scope>NUCLEOTIDE SEQUENCE [LARGE SCALE GENOMIC DNA]</scope>
    <source>
        <strain evidence="2 3">JL129W03</strain>
    </source>
</reference>
<proteinExistence type="predicted"/>
<dbReference type="EMBL" id="CP071446">
    <property type="protein sequence ID" value="QTA38192.1"/>
    <property type="molecule type" value="Genomic_DNA"/>
</dbReference>
<sequence>MFKILNHIFDQGYSITINGSGKAGNSLILELKDEKFHIKIYDQIPPGYVVNLLASELGVFDPEFALESVTTIVNVENLEEFLHNAQKCWQKYGIFNVEYEEKEDNFEIKDNCMNFPIKSSSSGVLGKLKIYGNLNTKFVLNFLTISDTIVSILEGLIIRHRISELLKSTMSALAEALGRRVEIENEKRKFIENNIIKLGEKFGFDKELMRLCAQVYDIGKIGVPDKVFKKQTLTEEEQKLVEKHVDFGYEILNKIEGIPGEILDAVLFHHERIDGSGPKKVKKVPLIAQIVGLVDELANYPEKDLKKEIEKLKGKFSDTILEEMKKSL</sequence>
<evidence type="ECO:0000313" key="3">
    <source>
        <dbReference type="Proteomes" id="UP000671862"/>
    </source>
</evidence>
<dbReference type="RefSeq" id="WP_207566913.1">
    <property type="nucleotide sequence ID" value="NZ_CP071446.1"/>
</dbReference>
<evidence type="ECO:0000259" key="1">
    <source>
        <dbReference type="PROSITE" id="PS51832"/>
    </source>
</evidence>
<dbReference type="Gene3D" id="1.10.3210.10">
    <property type="entry name" value="Hypothetical protein af1432"/>
    <property type="match status" value="1"/>
</dbReference>
<organism evidence="2 3">
    <name type="scientific">Thermosipho ferrireducens</name>
    <dbReference type="NCBI Taxonomy" id="2571116"/>
    <lineage>
        <taxon>Bacteria</taxon>
        <taxon>Thermotogati</taxon>
        <taxon>Thermotogota</taxon>
        <taxon>Thermotogae</taxon>
        <taxon>Thermotogales</taxon>
        <taxon>Fervidobacteriaceae</taxon>
        <taxon>Thermosipho</taxon>
    </lineage>
</organism>
<dbReference type="PANTHER" id="PTHR43155:SF2">
    <property type="entry name" value="CYCLIC DI-GMP PHOSPHODIESTERASE PA4108"/>
    <property type="match status" value="1"/>
</dbReference>
<dbReference type="SUPFAM" id="SSF109604">
    <property type="entry name" value="HD-domain/PDEase-like"/>
    <property type="match status" value="1"/>
</dbReference>
<dbReference type="InterPro" id="IPR037522">
    <property type="entry name" value="HD_GYP_dom"/>
</dbReference>
<dbReference type="Pfam" id="PF13487">
    <property type="entry name" value="HD_5"/>
    <property type="match status" value="1"/>
</dbReference>
<dbReference type="PANTHER" id="PTHR43155">
    <property type="entry name" value="CYCLIC DI-GMP PHOSPHODIESTERASE PA4108-RELATED"/>
    <property type="match status" value="1"/>
</dbReference>
<gene>
    <name evidence="2" type="ORF">JYK00_01230</name>
</gene>
<accession>A0ABX7S937</accession>
<evidence type="ECO:0000313" key="2">
    <source>
        <dbReference type="EMBL" id="QTA38192.1"/>
    </source>
</evidence>
<dbReference type="Proteomes" id="UP000671862">
    <property type="component" value="Chromosome"/>
</dbReference>
<feature type="domain" description="HD-GYP" evidence="1">
    <location>
        <begin position="162"/>
        <end position="328"/>
    </location>
</feature>